<keyword evidence="3 6" id="KW-0815">Transposition</keyword>
<dbReference type="PANTHER" id="PTHR33217">
    <property type="entry name" value="TRANSPOSASE FOR INSERTION SEQUENCE ELEMENT IS1081"/>
    <property type="match status" value="1"/>
</dbReference>
<dbReference type="AlphaFoldDB" id="A0A0K8P8U9"/>
<evidence type="ECO:0000256" key="5">
    <source>
        <dbReference type="ARBA" id="ARBA00023172"/>
    </source>
</evidence>
<evidence type="ECO:0000256" key="6">
    <source>
        <dbReference type="RuleBase" id="RU365089"/>
    </source>
</evidence>
<name>A0A0K8P8U9_PISS1</name>
<dbReference type="GO" id="GO:0003677">
    <property type="term" value="F:DNA binding"/>
    <property type="evidence" value="ECO:0007669"/>
    <property type="project" value="UniProtKB-UniRule"/>
</dbReference>
<evidence type="ECO:0000256" key="4">
    <source>
        <dbReference type="ARBA" id="ARBA00023125"/>
    </source>
</evidence>
<comment type="caution">
    <text evidence="7">The sequence shown here is derived from an EMBL/GenBank/DDBJ whole genome shotgun (WGS) entry which is preliminary data.</text>
</comment>
<evidence type="ECO:0000256" key="2">
    <source>
        <dbReference type="ARBA" id="ARBA00010961"/>
    </source>
</evidence>
<dbReference type="STRING" id="1547922.ISF6_0944"/>
<keyword evidence="6" id="KW-0814">Transposable element</keyword>
<sequence length="196" mass="21946">MKVFNDLKTRGVADILIAVTDGLKGIGEALAAGFPTTTLQTCIVHLIRNSLDYASWKDRKLLAAALKPIYTAVDADKAAQALDEFESGPWGQKFPTVTASWRRAWDRVIPFFAFPPAVRRVVYTTNAIESLHSRLRKIIKTRGHFPSDDAATKLLWLALRNITADWGRAAKEWREAMNQFAVLYDERFTAPAQAGR</sequence>
<evidence type="ECO:0000256" key="3">
    <source>
        <dbReference type="ARBA" id="ARBA00022578"/>
    </source>
</evidence>
<reference evidence="7 8" key="2">
    <citation type="journal article" date="2016" name="Science">
        <title>A bacterium that degrades and assimilates poly(ethylene terephthalate).</title>
        <authorList>
            <person name="Yoshida S."/>
            <person name="Hiraga K."/>
            <person name="Takehana T."/>
            <person name="Taniguchi I."/>
            <person name="Yamaji H."/>
            <person name="Maeda Y."/>
            <person name="Toyohara K."/>
            <person name="Miyamoto K."/>
            <person name="Kimura Y."/>
            <person name="Oda K."/>
        </authorList>
    </citation>
    <scope>NUCLEOTIDE SEQUENCE [LARGE SCALE GENOMIC DNA]</scope>
    <source>
        <strain evidence="8">NBRC 110686 / TISTR 2288 / 201-F6</strain>
    </source>
</reference>
<protein>
    <recommendedName>
        <fullName evidence="6">Mutator family transposase</fullName>
    </recommendedName>
</protein>
<evidence type="ECO:0000313" key="8">
    <source>
        <dbReference type="Proteomes" id="UP000037660"/>
    </source>
</evidence>
<dbReference type="InterPro" id="IPR001207">
    <property type="entry name" value="Transposase_mutator"/>
</dbReference>
<keyword evidence="5 6" id="KW-0233">DNA recombination</keyword>
<dbReference type="PANTHER" id="PTHR33217:SF8">
    <property type="entry name" value="MUTATOR FAMILY TRANSPOSASE"/>
    <property type="match status" value="1"/>
</dbReference>
<dbReference type="Pfam" id="PF00872">
    <property type="entry name" value="Transposase_mut"/>
    <property type="match status" value="1"/>
</dbReference>
<evidence type="ECO:0000313" key="7">
    <source>
        <dbReference type="EMBL" id="GAP39072.1"/>
    </source>
</evidence>
<accession>A0A0K8P8U9</accession>
<dbReference type="GO" id="GO:0004803">
    <property type="term" value="F:transposase activity"/>
    <property type="evidence" value="ECO:0007669"/>
    <property type="project" value="UniProtKB-UniRule"/>
</dbReference>
<dbReference type="GO" id="GO:0006313">
    <property type="term" value="P:DNA transposition"/>
    <property type="evidence" value="ECO:0007669"/>
    <property type="project" value="UniProtKB-UniRule"/>
</dbReference>
<organism evidence="7 8">
    <name type="scientific">Piscinibacter sakaiensis</name>
    <name type="common">Ideonella sakaiensis</name>
    <dbReference type="NCBI Taxonomy" id="1547922"/>
    <lineage>
        <taxon>Bacteria</taxon>
        <taxon>Pseudomonadati</taxon>
        <taxon>Pseudomonadota</taxon>
        <taxon>Betaproteobacteria</taxon>
        <taxon>Burkholderiales</taxon>
        <taxon>Sphaerotilaceae</taxon>
        <taxon>Piscinibacter</taxon>
    </lineage>
</organism>
<dbReference type="Proteomes" id="UP000037660">
    <property type="component" value="Unassembled WGS sequence"/>
</dbReference>
<evidence type="ECO:0000256" key="1">
    <source>
        <dbReference type="ARBA" id="ARBA00002190"/>
    </source>
</evidence>
<proteinExistence type="inferred from homology"/>
<keyword evidence="8" id="KW-1185">Reference proteome</keyword>
<comment type="function">
    <text evidence="1 6">Required for the transposition of the insertion element.</text>
</comment>
<reference evidence="8" key="1">
    <citation type="submission" date="2015-07" db="EMBL/GenBank/DDBJ databases">
        <title>Discovery of a poly(ethylene terephthalate assimilation.</title>
        <authorList>
            <person name="Yoshida S."/>
            <person name="Hiraga K."/>
            <person name="Takehana T."/>
            <person name="Taniguchi I."/>
            <person name="Yamaji H."/>
            <person name="Maeda Y."/>
            <person name="Toyohara K."/>
            <person name="Miyamoto K."/>
            <person name="Kimura Y."/>
            <person name="Oda K."/>
        </authorList>
    </citation>
    <scope>NUCLEOTIDE SEQUENCE [LARGE SCALE GENOMIC DNA]</scope>
    <source>
        <strain evidence="8">NBRC 110686 / TISTR 2288 / 201-F6</strain>
    </source>
</reference>
<dbReference type="EMBL" id="BBYR01000184">
    <property type="protein sequence ID" value="GAP39072.1"/>
    <property type="molecule type" value="Genomic_DNA"/>
</dbReference>
<keyword evidence="4 6" id="KW-0238">DNA-binding</keyword>
<dbReference type="NCBIfam" id="NF033543">
    <property type="entry name" value="transpos_IS256"/>
    <property type="match status" value="1"/>
</dbReference>
<comment type="similarity">
    <text evidence="2 6">Belongs to the transposase mutator family.</text>
</comment>
<gene>
    <name evidence="7" type="ORF">ISF6_0944</name>
</gene>